<proteinExistence type="predicted"/>
<accession>A0A4S3JWZ5</accession>
<evidence type="ECO:0000313" key="2">
    <source>
        <dbReference type="Proteomes" id="UP000308092"/>
    </source>
</evidence>
<comment type="caution">
    <text evidence="1">The sequence shown here is derived from an EMBL/GenBank/DDBJ whole genome shotgun (WGS) entry which is preliminary data.</text>
</comment>
<name>A0A4S3JWZ5_9EURO</name>
<evidence type="ECO:0000313" key="1">
    <source>
        <dbReference type="EMBL" id="THD00032.1"/>
    </source>
</evidence>
<gene>
    <name evidence="1" type="ORF">EYZ11_000484</name>
</gene>
<organism evidence="1 2">
    <name type="scientific">Aspergillus tanneri</name>
    <dbReference type="NCBI Taxonomy" id="1220188"/>
    <lineage>
        <taxon>Eukaryota</taxon>
        <taxon>Fungi</taxon>
        <taxon>Dikarya</taxon>
        <taxon>Ascomycota</taxon>
        <taxon>Pezizomycotina</taxon>
        <taxon>Eurotiomycetes</taxon>
        <taxon>Eurotiomycetidae</taxon>
        <taxon>Eurotiales</taxon>
        <taxon>Aspergillaceae</taxon>
        <taxon>Aspergillus</taxon>
        <taxon>Aspergillus subgen. Circumdati</taxon>
    </lineage>
</organism>
<dbReference type="AlphaFoldDB" id="A0A4S3JWZ5"/>
<protein>
    <submittedName>
        <fullName evidence="1">Uncharacterized protein</fullName>
    </submittedName>
</protein>
<sequence length="53" mass="5956">MHIALAHRGATWVLKLDQAVINPVSLTNATITSMFEGSFKLVQKWSGWLLFNL</sequence>
<dbReference type="VEuPathDB" id="FungiDB:EYZ11_000484"/>
<dbReference type="EMBL" id="SOSA01000007">
    <property type="protein sequence ID" value="THD00032.1"/>
    <property type="molecule type" value="Genomic_DNA"/>
</dbReference>
<reference evidence="1 2" key="1">
    <citation type="submission" date="2019-03" db="EMBL/GenBank/DDBJ databases">
        <title>The genome sequence of a newly discovered highly antifungal drug resistant Aspergillus species, Aspergillus tanneri NIH 1004.</title>
        <authorList>
            <person name="Mounaud S."/>
            <person name="Singh I."/>
            <person name="Joardar V."/>
            <person name="Pakala S."/>
            <person name="Pakala S."/>
            <person name="Venepally P."/>
            <person name="Hoover J."/>
            <person name="Nierman W."/>
            <person name="Chung J."/>
            <person name="Losada L."/>
        </authorList>
    </citation>
    <scope>NUCLEOTIDE SEQUENCE [LARGE SCALE GENOMIC DNA]</scope>
    <source>
        <strain evidence="1 2">NIH1004</strain>
    </source>
</reference>
<dbReference type="Proteomes" id="UP000308092">
    <property type="component" value="Unassembled WGS sequence"/>
</dbReference>
<keyword evidence="2" id="KW-1185">Reference proteome</keyword>